<gene>
    <name evidence="5" type="ORF">DA792_07330</name>
</gene>
<dbReference type="InterPro" id="IPR038765">
    <property type="entry name" value="Papain-like_cys_pep_sf"/>
</dbReference>
<dbReference type="GO" id="GO:0046938">
    <property type="term" value="P:phytochelatin biosynthetic process"/>
    <property type="evidence" value="ECO:0007669"/>
    <property type="project" value="InterPro"/>
</dbReference>
<dbReference type="GO" id="GO:0016756">
    <property type="term" value="F:glutathione gamma-glutamylcysteinyltransferase activity"/>
    <property type="evidence" value="ECO:0007669"/>
    <property type="project" value="UniProtKB-EC"/>
</dbReference>
<dbReference type="InterPro" id="IPR038156">
    <property type="entry name" value="PCS_N_sf"/>
</dbReference>
<evidence type="ECO:0000256" key="2">
    <source>
        <dbReference type="ARBA" id="ARBA00022539"/>
    </source>
</evidence>
<dbReference type="EMBL" id="CP028475">
    <property type="protein sequence ID" value="AVW90920.1"/>
    <property type="molecule type" value="Genomic_DNA"/>
</dbReference>
<keyword evidence="3" id="KW-0732">Signal</keyword>
<evidence type="ECO:0000313" key="5">
    <source>
        <dbReference type="EMBL" id="AVW90920.1"/>
    </source>
</evidence>
<feature type="chain" id="PRO_5015303073" description="glutathione gamma-glutamylcysteinyltransferase" evidence="3">
    <location>
        <begin position="24"/>
        <end position="252"/>
    </location>
</feature>
<name>A0A2R4M148_9RHOB</name>
<dbReference type="AlphaFoldDB" id="A0A2R4M148"/>
<dbReference type="OrthoDB" id="8560621at2"/>
<proteinExistence type="predicted"/>
<sequence length="252" mass="26708">MTKFFALPLALATLASLSLPLSAQDAPLPKLGPNATPVTQATDYLRQAPAPDYWAFSPYVKMQFTTSACSVAAITGAVNGLSGLPANAEDTVMTQPDLLERVGDAHWSDISAEGGDGVTFAELETYAGEALIAAGLDSYTVSSFKPTDASDATLATVRAWLTLNEQSAEDAMMVYFNQGVVTGDWDGPHVSVIGAYDATKDEVLILEVDQEWYIPYWTSVPVLVEAMVKPTSAEHGVLEGETGGLVRLSLAN</sequence>
<dbReference type="Pfam" id="PF05023">
    <property type="entry name" value="Phytochelatin"/>
    <property type="match status" value="1"/>
</dbReference>
<evidence type="ECO:0000256" key="1">
    <source>
        <dbReference type="ARBA" id="ARBA00012468"/>
    </source>
</evidence>
<evidence type="ECO:0000259" key="4">
    <source>
        <dbReference type="PROSITE" id="PS51443"/>
    </source>
</evidence>
<dbReference type="Proteomes" id="UP000241447">
    <property type="component" value="Chromosome"/>
</dbReference>
<keyword evidence="2" id="KW-0104">Cadmium</keyword>
<reference evidence="5 6" key="1">
    <citation type="submission" date="2018-03" db="EMBL/GenBank/DDBJ databases">
        <title>The Complete Genome of Celeribacter baekdonensis strain LH4, a Thiosulfate-Oxidizing Alphaproteobacterium Isolated from Gulf of Mexico Continental Slope Sediments.</title>
        <authorList>
            <person name="Flood B.E."/>
            <person name="Bailey J.V."/>
            <person name="Leprich D."/>
        </authorList>
    </citation>
    <scope>NUCLEOTIDE SEQUENCE [LARGE SCALE GENOMIC DNA]</scope>
    <source>
        <strain evidence="5 6">LH4</strain>
    </source>
</reference>
<dbReference type="GO" id="GO:0046872">
    <property type="term" value="F:metal ion binding"/>
    <property type="evidence" value="ECO:0007669"/>
    <property type="project" value="InterPro"/>
</dbReference>
<feature type="signal peptide" evidence="3">
    <location>
        <begin position="1"/>
        <end position="23"/>
    </location>
</feature>
<dbReference type="KEGG" id="cbak:DA792_07330"/>
<dbReference type="SUPFAM" id="SSF54001">
    <property type="entry name" value="Cysteine proteinases"/>
    <property type="match status" value="1"/>
</dbReference>
<dbReference type="Gene3D" id="3.90.70.30">
    <property type="entry name" value="Phytochelatin synthase, N-terminal domain"/>
    <property type="match status" value="1"/>
</dbReference>
<dbReference type="InterPro" id="IPR007719">
    <property type="entry name" value="PCS_N"/>
</dbReference>
<evidence type="ECO:0000256" key="3">
    <source>
        <dbReference type="SAM" id="SignalP"/>
    </source>
</evidence>
<evidence type="ECO:0000313" key="6">
    <source>
        <dbReference type="Proteomes" id="UP000241447"/>
    </source>
</evidence>
<dbReference type="GO" id="GO:0010038">
    <property type="term" value="P:response to metal ion"/>
    <property type="evidence" value="ECO:0007669"/>
    <property type="project" value="InterPro"/>
</dbReference>
<protein>
    <recommendedName>
        <fullName evidence="1">glutathione gamma-glutamylcysteinyltransferase</fullName>
        <ecNumber evidence="1">2.3.2.15</ecNumber>
    </recommendedName>
</protein>
<feature type="domain" description="Peptidase C83" evidence="4">
    <location>
        <begin position="16"/>
        <end position="252"/>
    </location>
</feature>
<accession>A0A2R4M148</accession>
<organism evidence="5 6">
    <name type="scientific">Celeribacter baekdonensis</name>
    <dbReference type="NCBI Taxonomy" id="875171"/>
    <lineage>
        <taxon>Bacteria</taxon>
        <taxon>Pseudomonadati</taxon>
        <taxon>Pseudomonadota</taxon>
        <taxon>Alphaproteobacteria</taxon>
        <taxon>Rhodobacterales</taxon>
        <taxon>Roseobacteraceae</taxon>
        <taxon>Celeribacter</taxon>
    </lineage>
</organism>
<dbReference type="RefSeq" id="WP_107719380.1">
    <property type="nucleotide sequence ID" value="NZ_CP028475.1"/>
</dbReference>
<dbReference type="PROSITE" id="PS51443">
    <property type="entry name" value="PCS"/>
    <property type="match status" value="1"/>
</dbReference>
<dbReference type="EC" id="2.3.2.15" evidence="1"/>